<reference evidence="2" key="2">
    <citation type="journal article" date="2023" name="BMC Genomics">
        <title>Pest status, molecular evolution, and epigenetic factors derived from the genome assembly of Frankliniella fusca, a thysanopteran phytovirus vector.</title>
        <authorList>
            <person name="Catto M.A."/>
            <person name="Labadie P.E."/>
            <person name="Jacobson A.L."/>
            <person name="Kennedy G.G."/>
            <person name="Srinivasan R."/>
            <person name="Hunt B.G."/>
        </authorList>
    </citation>
    <scope>NUCLEOTIDE SEQUENCE</scope>
    <source>
        <strain evidence="2">PL_HMW_Pooled</strain>
    </source>
</reference>
<feature type="non-terminal residue" evidence="2">
    <location>
        <position position="620"/>
    </location>
</feature>
<keyword evidence="2" id="KW-0646">Protease inhibitor</keyword>
<proteinExistence type="predicted"/>
<evidence type="ECO:0000313" key="3">
    <source>
        <dbReference type="Proteomes" id="UP001219518"/>
    </source>
</evidence>
<feature type="region of interest" description="Disordered" evidence="1">
    <location>
        <begin position="58"/>
        <end position="100"/>
    </location>
</feature>
<comment type="caution">
    <text evidence="2">The sequence shown here is derived from an EMBL/GenBank/DDBJ whole genome shotgun (WGS) entry which is preliminary data.</text>
</comment>
<dbReference type="EMBL" id="JAHWGI010001238">
    <property type="protein sequence ID" value="KAK3925600.1"/>
    <property type="molecule type" value="Genomic_DNA"/>
</dbReference>
<feature type="compositionally biased region" description="Polar residues" evidence="1">
    <location>
        <begin position="75"/>
        <end position="93"/>
    </location>
</feature>
<dbReference type="PANTHER" id="PTHR46113:SF1">
    <property type="entry name" value="PEPTIDASE M17 LEUCYL AMINOPEPTIDASE N-TERMINAL DOMAIN-CONTAINING PROTEIN"/>
    <property type="match status" value="1"/>
</dbReference>
<dbReference type="PANTHER" id="PTHR46113">
    <property type="entry name" value="SNAC DOMAIN-CONTAINING PROTEIN"/>
    <property type="match status" value="1"/>
</dbReference>
<name>A0AAE1HQF7_9NEOP</name>
<reference evidence="2" key="1">
    <citation type="submission" date="2021-07" db="EMBL/GenBank/DDBJ databases">
        <authorList>
            <person name="Catto M.A."/>
            <person name="Jacobson A."/>
            <person name="Kennedy G."/>
            <person name="Labadie P."/>
            <person name="Hunt B.G."/>
            <person name="Srinivasan R."/>
        </authorList>
    </citation>
    <scope>NUCLEOTIDE SEQUENCE</scope>
    <source>
        <strain evidence="2">PL_HMW_Pooled</strain>
        <tissue evidence="2">Head</tissue>
    </source>
</reference>
<keyword evidence="3" id="KW-1185">Reference proteome</keyword>
<gene>
    <name evidence="2" type="ORF">KUF71_013849</name>
</gene>
<dbReference type="Proteomes" id="UP001219518">
    <property type="component" value="Unassembled WGS sequence"/>
</dbReference>
<protein>
    <submittedName>
        <fullName evidence="2">Serine protease inhibitor Kazal-type 5</fullName>
    </submittedName>
</protein>
<evidence type="ECO:0000313" key="2">
    <source>
        <dbReference type="EMBL" id="KAK3925600.1"/>
    </source>
</evidence>
<feature type="compositionally biased region" description="Basic and acidic residues" evidence="1">
    <location>
        <begin position="61"/>
        <end position="74"/>
    </location>
</feature>
<dbReference type="AlphaFoldDB" id="A0AAE1HQF7"/>
<sequence length="620" mass="70060">MDISKLFDIGHKKALTLMKNKEDIEFYKSMQNDRKAIMLGLDKVNRDKHVKAAERQTAQLKAKEKSERDKEKLFSSRQLSGLSDLSGTGASSAEDTDDEFRPKVKLEKRVKVDVTKSQLVTAAMARTSTSPYAGSMMVKAIVKAAVTELGIDEKELKIVSSATQLKVKSKQNNEELSEIIKQEFEPTVPLLVHFDGKMFPSTEDADKKADRLPVVVSGKNVEKLLGIPELPHGSGQCISDAVVNLVKEWELQDDVIGLVFDTTATNSGQWGGACILIQQKLDKQLLALACRHHILELVLAAVFDKLAGDSKSRDIMYGDVLKSQWKTLVTGNYRTTASMRGVQKFLYNADEAIKFCSDQLQTFQPRDDYKELLELTIIFLGGSVPGKPVYTFRKPGATNKTRWMAKCLYSFKIWMLGKQLKLSAAETNAFFRVCAFIATVYVKNWFECPVAAMAPANDLQLLKVLSEQKEPHLKAAFVKMASHLWYLSEKLICLALFDEHVSYQEKGENCKCHKNYGRFIRCRTPRQSPTPIENFFTITKISPSFLEKDPSTWHDDSDFQHGLDVVRHLVPVNDKAERSVALITKYLKGNKLTNNENERQHMLQVVEKHRSMYNKFGTVK</sequence>
<keyword evidence="2" id="KW-0722">Serine protease inhibitor</keyword>
<organism evidence="2 3">
    <name type="scientific">Frankliniella fusca</name>
    <dbReference type="NCBI Taxonomy" id="407009"/>
    <lineage>
        <taxon>Eukaryota</taxon>
        <taxon>Metazoa</taxon>
        <taxon>Ecdysozoa</taxon>
        <taxon>Arthropoda</taxon>
        <taxon>Hexapoda</taxon>
        <taxon>Insecta</taxon>
        <taxon>Pterygota</taxon>
        <taxon>Neoptera</taxon>
        <taxon>Paraneoptera</taxon>
        <taxon>Thysanoptera</taxon>
        <taxon>Terebrantia</taxon>
        <taxon>Thripoidea</taxon>
        <taxon>Thripidae</taxon>
        <taxon>Frankliniella</taxon>
    </lineage>
</organism>
<dbReference type="GO" id="GO:0004867">
    <property type="term" value="F:serine-type endopeptidase inhibitor activity"/>
    <property type="evidence" value="ECO:0007669"/>
    <property type="project" value="UniProtKB-KW"/>
</dbReference>
<evidence type="ECO:0000256" key="1">
    <source>
        <dbReference type="SAM" id="MobiDB-lite"/>
    </source>
</evidence>
<accession>A0AAE1HQF7</accession>